<organism evidence="1 2">
    <name type="scientific">Chaenocephalus aceratus</name>
    <name type="common">Blackfin icefish</name>
    <name type="synonym">Chaenichthys aceratus</name>
    <dbReference type="NCBI Taxonomy" id="36190"/>
    <lineage>
        <taxon>Eukaryota</taxon>
        <taxon>Metazoa</taxon>
        <taxon>Chordata</taxon>
        <taxon>Craniata</taxon>
        <taxon>Vertebrata</taxon>
        <taxon>Euteleostomi</taxon>
        <taxon>Actinopterygii</taxon>
        <taxon>Neopterygii</taxon>
        <taxon>Teleostei</taxon>
        <taxon>Neoteleostei</taxon>
        <taxon>Acanthomorphata</taxon>
        <taxon>Eupercaria</taxon>
        <taxon>Perciformes</taxon>
        <taxon>Notothenioidei</taxon>
        <taxon>Channichthyidae</taxon>
        <taxon>Chaenocephalus</taxon>
    </lineage>
</organism>
<proteinExistence type="predicted"/>
<keyword evidence="2" id="KW-1185">Reference proteome</keyword>
<reference evidence="1" key="1">
    <citation type="submission" date="2022-05" db="EMBL/GenBank/DDBJ databases">
        <title>Chromosome-level genome of Chaenocephalus aceratus.</title>
        <authorList>
            <person name="Park H."/>
        </authorList>
    </citation>
    <scope>NUCLEOTIDE SEQUENCE</scope>
    <source>
        <strain evidence="1">KU_202001</strain>
    </source>
</reference>
<sequence>MAQVKTRATSTSHLSNLVGTGRELLVSEPPTVRDILRYGIYLRDQSKDDRRNYPADQLVGDTFLGLIGQWSKANALFKPPVINEKVTIMSKLKEVWNQAVTCSLGKGRLDAKERFSVKLDPLFDMLTCKCQISSCERGGCDGCVIQDNINCSCSGEKRIPLKDITYIKGQKEKVGSKGPHQMGAPNLQEHKRQVGTLERQGMEKEERRRSKEETRQPGRMLRDVWQIVMRIWNWGVVLKMSLSLKLSSSLKLSLSLQLQQKYRKTMMIFQILRL</sequence>
<dbReference type="EMBL" id="CM043786">
    <property type="protein sequence ID" value="KAI4831651.1"/>
    <property type="molecule type" value="Genomic_DNA"/>
</dbReference>
<accession>A0ACB9XXE1</accession>
<evidence type="ECO:0000313" key="2">
    <source>
        <dbReference type="Proteomes" id="UP001057452"/>
    </source>
</evidence>
<dbReference type="Proteomes" id="UP001057452">
    <property type="component" value="Chromosome 2"/>
</dbReference>
<evidence type="ECO:0000313" key="1">
    <source>
        <dbReference type="EMBL" id="KAI4831651.1"/>
    </source>
</evidence>
<comment type="caution">
    <text evidence="1">The sequence shown here is derived from an EMBL/GenBank/DDBJ whole genome shotgun (WGS) entry which is preliminary data.</text>
</comment>
<name>A0ACB9XXE1_CHAAC</name>
<gene>
    <name evidence="1" type="ORF">KUCAC02_001187</name>
</gene>
<protein>
    <submittedName>
        <fullName evidence="1">Uncharacterized protein</fullName>
    </submittedName>
</protein>